<evidence type="ECO:0000313" key="3">
    <source>
        <dbReference type="Proteomes" id="UP000762676"/>
    </source>
</evidence>
<dbReference type="AlphaFoldDB" id="A0AAV4H1Y8"/>
<proteinExistence type="predicted"/>
<comment type="caution">
    <text evidence="2">The sequence shown here is derived from an EMBL/GenBank/DDBJ whole genome shotgun (WGS) entry which is preliminary data.</text>
</comment>
<evidence type="ECO:0000256" key="1">
    <source>
        <dbReference type="SAM" id="MobiDB-lite"/>
    </source>
</evidence>
<name>A0AAV4H1Y8_9GAST</name>
<accession>A0AAV4H1Y8</accession>
<keyword evidence="3" id="KW-1185">Reference proteome</keyword>
<feature type="compositionally biased region" description="Polar residues" evidence="1">
    <location>
        <begin position="74"/>
        <end position="83"/>
    </location>
</feature>
<feature type="region of interest" description="Disordered" evidence="1">
    <location>
        <begin position="1"/>
        <end position="83"/>
    </location>
</feature>
<gene>
    <name evidence="2" type="ORF">ElyMa_002571200</name>
</gene>
<protein>
    <submittedName>
        <fullName evidence="2">Uncharacterized protein</fullName>
    </submittedName>
</protein>
<dbReference type="Proteomes" id="UP000762676">
    <property type="component" value="Unassembled WGS sequence"/>
</dbReference>
<sequence>MPEMRGHHSGSVWGAHHQKSDEVEGDDAYNAPSMTSAWFSSLHDLPAQQETHVEGTQPRGGGGKKKKKKEKQLLFSTSMARKV</sequence>
<evidence type="ECO:0000313" key="2">
    <source>
        <dbReference type="EMBL" id="GFR90575.1"/>
    </source>
</evidence>
<organism evidence="2 3">
    <name type="scientific">Elysia marginata</name>
    <dbReference type="NCBI Taxonomy" id="1093978"/>
    <lineage>
        <taxon>Eukaryota</taxon>
        <taxon>Metazoa</taxon>
        <taxon>Spiralia</taxon>
        <taxon>Lophotrochozoa</taxon>
        <taxon>Mollusca</taxon>
        <taxon>Gastropoda</taxon>
        <taxon>Heterobranchia</taxon>
        <taxon>Euthyneura</taxon>
        <taxon>Panpulmonata</taxon>
        <taxon>Sacoglossa</taxon>
        <taxon>Placobranchoidea</taxon>
        <taxon>Plakobranchidae</taxon>
        <taxon>Elysia</taxon>
    </lineage>
</organism>
<reference evidence="2 3" key="1">
    <citation type="journal article" date="2021" name="Elife">
        <title>Chloroplast acquisition without the gene transfer in kleptoplastic sea slugs, Plakobranchus ocellatus.</title>
        <authorList>
            <person name="Maeda T."/>
            <person name="Takahashi S."/>
            <person name="Yoshida T."/>
            <person name="Shimamura S."/>
            <person name="Takaki Y."/>
            <person name="Nagai Y."/>
            <person name="Toyoda A."/>
            <person name="Suzuki Y."/>
            <person name="Arimoto A."/>
            <person name="Ishii H."/>
            <person name="Satoh N."/>
            <person name="Nishiyama T."/>
            <person name="Hasebe M."/>
            <person name="Maruyama T."/>
            <person name="Minagawa J."/>
            <person name="Obokata J."/>
            <person name="Shigenobu S."/>
        </authorList>
    </citation>
    <scope>NUCLEOTIDE SEQUENCE [LARGE SCALE GENOMIC DNA]</scope>
</reference>
<dbReference type="EMBL" id="BMAT01005295">
    <property type="protein sequence ID" value="GFR90575.1"/>
    <property type="molecule type" value="Genomic_DNA"/>
</dbReference>